<protein>
    <submittedName>
        <fullName evidence="3">G1244 protein</fullName>
    </submittedName>
</protein>
<evidence type="ECO:0000313" key="3">
    <source>
        <dbReference type="EMBL" id="CAL5219416.1"/>
    </source>
</evidence>
<proteinExistence type="predicted"/>
<comment type="caution">
    <text evidence="3">The sequence shown here is derived from an EMBL/GenBank/DDBJ whole genome shotgun (WGS) entry which is preliminary data.</text>
</comment>
<keyword evidence="4" id="KW-1185">Reference proteome</keyword>
<accession>A0ABP1FJ75</accession>
<sequence>MKGNRESRVFTRALELDIDLPDIDLDLSSLQDDQGAHIEDGIPVSFGNDTEALEALESGVVIIDHKHWGRLRVAGEDRLTFLHGQSTADFLAMQPGRGCSTVFVDRKGRTIDLALCLIQANSVLLLVSPSRRKALLSRLDQYIFFGDKVEVSDVLEQTVQLRVAGPGSDGLLQSLGAAGLVGQPEGSHAVFGAGSEPVVIAVGSGFSAQGYTIVASEGAAAEFWQRCIKQGAVPMGERAYEQARISYGRPAADNELTEDYNPLEAGLQTAVSSTKGCFIGAETLSKLNNLDAVKQQLWGLHLAASAAPGDLIMDGEEKCGKITSFTTLPDGQHVALGYVRCRSRGVQVDLEGKQVTVNGGSARLVRTPFATHMEGSTQAVKDQQ</sequence>
<dbReference type="PIRSF" id="PIRSF006487">
    <property type="entry name" value="GcvT"/>
    <property type="match status" value="1"/>
</dbReference>
<dbReference type="PANTHER" id="PTHR43757">
    <property type="entry name" value="AMINOMETHYLTRANSFERASE"/>
    <property type="match status" value="1"/>
</dbReference>
<evidence type="ECO:0000313" key="4">
    <source>
        <dbReference type="Proteomes" id="UP001497392"/>
    </source>
</evidence>
<feature type="domain" description="GCVT N-terminal" evidence="2">
    <location>
        <begin position="53"/>
        <end position="275"/>
    </location>
</feature>
<dbReference type="SUPFAM" id="SSF103025">
    <property type="entry name" value="Folate-binding domain"/>
    <property type="match status" value="1"/>
</dbReference>
<dbReference type="Proteomes" id="UP001497392">
    <property type="component" value="Unassembled WGS sequence"/>
</dbReference>
<dbReference type="InterPro" id="IPR028896">
    <property type="entry name" value="GcvT/YgfZ/DmdA"/>
</dbReference>
<dbReference type="Pfam" id="PF01571">
    <property type="entry name" value="GCV_T"/>
    <property type="match status" value="1"/>
</dbReference>
<dbReference type="EMBL" id="CAXHTA020000002">
    <property type="protein sequence ID" value="CAL5219416.1"/>
    <property type="molecule type" value="Genomic_DNA"/>
</dbReference>
<dbReference type="InterPro" id="IPR006222">
    <property type="entry name" value="GCVT_N"/>
</dbReference>
<dbReference type="Gene3D" id="3.30.1360.120">
    <property type="entry name" value="Probable tRNA modification gtpase trme, domain 1"/>
    <property type="match status" value="1"/>
</dbReference>
<evidence type="ECO:0000259" key="2">
    <source>
        <dbReference type="Pfam" id="PF01571"/>
    </source>
</evidence>
<keyword evidence="1" id="KW-0809">Transit peptide</keyword>
<dbReference type="PANTHER" id="PTHR43757:SF14">
    <property type="entry name" value="GLYCINE CLEAVAGE T-PROTEIN FAMILY"/>
    <property type="match status" value="1"/>
</dbReference>
<dbReference type="NCBIfam" id="TIGR03317">
    <property type="entry name" value="ygfZ_signature"/>
    <property type="match status" value="1"/>
</dbReference>
<name>A0ABP1FJ75_9CHLO</name>
<organism evidence="3 4">
    <name type="scientific">Coccomyxa viridis</name>
    <dbReference type="NCBI Taxonomy" id="1274662"/>
    <lineage>
        <taxon>Eukaryota</taxon>
        <taxon>Viridiplantae</taxon>
        <taxon>Chlorophyta</taxon>
        <taxon>core chlorophytes</taxon>
        <taxon>Trebouxiophyceae</taxon>
        <taxon>Trebouxiophyceae incertae sedis</taxon>
        <taxon>Coccomyxaceae</taxon>
        <taxon>Coccomyxa</taxon>
    </lineage>
</organism>
<dbReference type="InterPro" id="IPR027266">
    <property type="entry name" value="TrmE/GcvT-like"/>
</dbReference>
<gene>
    <name evidence="3" type="primary">g1244</name>
    <name evidence="3" type="ORF">VP750_LOCUS1075</name>
</gene>
<reference evidence="3 4" key="1">
    <citation type="submission" date="2024-06" db="EMBL/GenBank/DDBJ databases">
        <authorList>
            <person name="Kraege A."/>
            <person name="Thomma B."/>
        </authorList>
    </citation>
    <scope>NUCLEOTIDE SEQUENCE [LARGE SCALE GENOMIC DNA]</scope>
</reference>
<evidence type="ECO:0000256" key="1">
    <source>
        <dbReference type="ARBA" id="ARBA00022946"/>
    </source>
</evidence>
<dbReference type="InterPro" id="IPR017703">
    <property type="entry name" value="YgfZ/GCV_T_CS"/>
</dbReference>